<keyword evidence="3" id="KW-0067">ATP-binding</keyword>
<proteinExistence type="inferred from homology"/>
<dbReference type="SUPFAM" id="SSF56112">
    <property type="entry name" value="Protein kinase-like (PK-like)"/>
    <property type="match status" value="1"/>
</dbReference>
<dbReference type="PROSITE" id="PS50011">
    <property type="entry name" value="PROTEIN_KINASE_DOM"/>
    <property type="match status" value="1"/>
</dbReference>
<feature type="region of interest" description="Disordered" evidence="4">
    <location>
        <begin position="520"/>
        <end position="548"/>
    </location>
</feature>
<reference evidence="6" key="1">
    <citation type="submission" date="2021-01" db="EMBL/GenBank/DDBJ databases">
        <authorList>
            <person name="Corre E."/>
            <person name="Pelletier E."/>
            <person name="Niang G."/>
            <person name="Scheremetjew M."/>
            <person name="Finn R."/>
            <person name="Kale V."/>
            <person name="Holt S."/>
            <person name="Cochrane G."/>
            <person name="Meng A."/>
            <person name="Brown T."/>
            <person name="Cohen L."/>
        </authorList>
    </citation>
    <scope>NUCLEOTIDE SEQUENCE</scope>
    <source>
        <strain evidence="6">CCMP1594</strain>
    </source>
</reference>
<evidence type="ECO:0000256" key="4">
    <source>
        <dbReference type="SAM" id="MobiDB-lite"/>
    </source>
</evidence>
<dbReference type="InterPro" id="IPR011009">
    <property type="entry name" value="Kinase-like_dom_sf"/>
</dbReference>
<dbReference type="InterPro" id="IPR050108">
    <property type="entry name" value="CDK"/>
</dbReference>
<comment type="similarity">
    <text evidence="1">Belongs to the protein kinase superfamily. CMGC Ser/Thr protein kinase family. CDC2/CDKX subfamily.</text>
</comment>
<keyword evidence="2" id="KW-0547">Nucleotide-binding</keyword>
<sequence length="679" mass="75980">MAGRAAKNAEPGAKYQCELRGQDLNVLEGDLDSLSLKVTAEPEQAPVTDVPPRSGAKRPADGDGPRAPAAKCAQVSESKDDAQRRAIRGVHGFNIVRKIDDGAYGEVFEAKDGAGDKVAIKRIGMATQHTMPQDVVREIASLSKLRSHPLVVDLKAVFVHSDDIHLVLSFHNTTLHDVAEDLQLEDVRNYSFQLLLAVDHLWSLGMLHRDLKPENILVGKYGILKLADFGHSNCTRTMSADHVGTRDYRAPELVFGNDQYDVRSEIWAVACTMYFLHTGSHMFNSKNERELLQIYSQQFGPPSVQDWPELPTYRKYHRFEAFLKDLPYKRAVNSIAKLLSNHDKMNSWSDNPQLLSFTSLLSAMLVWNPAHRPYPRQLLGQSFFRPVWDAFREGPTETQLVIMKKVLKLDLKKEENTVNMTGCSCYLQTMPSAAHFQPLRNAFARIVAVATEKFPLSLPVLLDGLDILDQFVAEPKGLMAVVLPPGHPDADRKYLALAFTCIFLAFKYYDDFYHDLALDSDEGEEMEDDEDEDEDEEDEGTDDKSGRVDDISTALDIHLNDVLSFEKVLLDSVGLPIVSRRTLHRQLQDAIAPDGGCEDMLTAAQYLGLLTMSHLEMVQTGVRYCSRIILAVMRRDPVATPALPPLVALHRARLLPHTLLSLASLRIVEEVLGIEYGTV</sequence>
<feature type="compositionally biased region" description="Acidic residues" evidence="4">
    <location>
        <begin position="520"/>
        <end position="541"/>
    </location>
</feature>
<dbReference type="GO" id="GO:0004674">
    <property type="term" value="F:protein serine/threonine kinase activity"/>
    <property type="evidence" value="ECO:0007669"/>
    <property type="project" value="TreeGrafter"/>
</dbReference>
<evidence type="ECO:0000256" key="1">
    <source>
        <dbReference type="ARBA" id="ARBA00006485"/>
    </source>
</evidence>
<dbReference type="InterPro" id="IPR008271">
    <property type="entry name" value="Ser/Thr_kinase_AS"/>
</dbReference>
<protein>
    <recommendedName>
        <fullName evidence="5">Protein kinase domain-containing protein</fullName>
    </recommendedName>
</protein>
<dbReference type="AlphaFoldDB" id="A0A7S4CWG1"/>
<feature type="domain" description="Protein kinase" evidence="5">
    <location>
        <begin position="93"/>
        <end position="384"/>
    </location>
</feature>
<dbReference type="GO" id="GO:0005524">
    <property type="term" value="F:ATP binding"/>
    <property type="evidence" value="ECO:0007669"/>
    <property type="project" value="UniProtKB-KW"/>
</dbReference>
<evidence type="ECO:0000256" key="3">
    <source>
        <dbReference type="ARBA" id="ARBA00022840"/>
    </source>
</evidence>
<gene>
    <name evidence="6" type="ORF">EGYM00163_LOCUS19799</name>
</gene>
<dbReference type="InterPro" id="IPR000719">
    <property type="entry name" value="Prot_kinase_dom"/>
</dbReference>
<evidence type="ECO:0000256" key="2">
    <source>
        <dbReference type="ARBA" id="ARBA00022741"/>
    </source>
</evidence>
<dbReference type="PROSITE" id="PS00108">
    <property type="entry name" value="PROTEIN_KINASE_ST"/>
    <property type="match status" value="1"/>
</dbReference>
<dbReference type="EMBL" id="HBJA01055939">
    <property type="protein sequence ID" value="CAE0808668.1"/>
    <property type="molecule type" value="Transcribed_RNA"/>
</dbReference>
<accession>A0A7S4CWG1</accession>
<dbReference type="GO" id="GO:0005634">
    <property type="term" value="C:nucleus"/>
    <property type="evidence" value="ECO:0007669"/>
    <property type="project" value="TreeGrafter"/>
</dbReference>
<dbReference type="Pfam" id="PF00069">
    <property type="entry name" value="Pkinase"/>
    <property type="match status" value="1"/>
</dbReference>
<feature type="region of interest" description="Disordered" evidence="4">
    <location>
        <begin position="36"/>
        <end position="80"/>
    </location>
</feature>
<name>A0A7S4CWG1_9EUGL</name>
<organism evidence="6">
    <name type="scientific">Eutreptiella gymnastica</name>
    <dbReference type="NCBI Taxonomy" id="73025"/>
    <lineage>
        <taxon>Eukaryota</taxon>
        <taxon>Discoba</taxon>
        <taxon>Euglenozoa</taxon>
        <taxon>Euglenida</taxon>
        <taxon>Spirocuta</taxon>
        <taxon>Euglenophyceae</taxon>
        <taxon>Eutreptiales</taxon>
        <taxon>Eutreptiaceae</taxon>
        <taxon>Eutreptiella</taxon>
    </lineage>
</organism>
<evidence type="ECO:0000313" key="6">
    <source>
        <dbReference type="EMBL" id="CAE0808668.1"/>
    </source>
</evidence>
<dbReference type="Gene3D" id="3.30.200.20">
    <property type="entry name" value="Phosphorylase Kinase, domain 1"/>
    <property type="match status" value="1"/>
</dbReference>
<dbReference type="PANTHER" id="PTHR24056:SF538">
    <property type="entry name" value="SERINE_THREONINE-PROTEIN KINASE PRP4 HOMOLOG"/>
    <property type="match status" value="1"/>
</dbReference>
<dbReference type="SMART" id="SM00220">
    <property type="entry name" value="S_TKc"/>
    <property type="match status" value="1"/>
</dbReference>
<dbReference type="PANTHER" id="PTHR24056">
    <property type="entry name" value="CELL DIVISION PROTEIN KINASE"/>
    <property type="match status" value="1"/>
</dbReference>
<evidence type="ECO:0000259" key="5">
    <source>
        <dbReference type="PROSITE" id="PS50011"/>
    </source>
</evidence>
<dbReference type="Gene3D" id="1.10.510.10">
    <property type="entry name" value="Transferase(Phosphotransferase) domain 1"/>
    <property type="match status" value="1"/>
</dbReference>